<evidence type="ECO:0000256" key="8">
    <source>
        <dbReference type="SAM" id="MobiDB-lite"/>
    </source>
</evidence>
<evidence type="ECO:0000313" key="11">
    <source>
        <dbReference type="EMBL" id="RDW27984.1"/>
    </source>
</evidence>
<organism evidence="10 12">
    <name type="scientific">Yarrowia lipolytica</name>
    <name type="common">Candida lipolytica</name>
    <dbReference type="NCBI Taxonomy" id="4952"/>
    <lineage>
        <taxon>Eukaryota</taxon>
        <taxon>Fungi</taxon>
        <taxon>Dikarya</taxon>
        <taxon>Ascomycota</taxon>
        <taxon>Saccharomycotina</taxon>
        <taxon>Dipodascomycetes</taxon>
        <taxon>Dipodascales</taxon>
        <taxon>Dipodascales incertae sedis</taxon>
        <taxon>Yarrowia</taxon>
    </lineage>
</organism>
<dbReference type="GO" id="GO:0000981">
    <property type="term" value="F:DNA-binding transcription factor activity, RNA polymerase II-specific"/>
    <property type="evidence" value="ECO:0007669"/>
    <property type="project" value="TreeGrafter"/>
</dbReference>
<dbReference type="EMBL" id="CP017557">
    <property type="protein sequence ID" value="AOW05538.1"/>
    <property type="molecule type" value="Genomic_DNA"/>
</dbReference>
<dbReference type="InterPro" id="IPR036236">
    <property type="entry name" value="Znf_C2H2_sf"/>
</dbReference>
<evidence type="ECO:0000256" key="7">
    <source>
        <dbReference type="PROSITE-ProRule" id="PRU00042"/>
    </source>
</evidence>
<evidence type="ECO:0000256" key="1">
    <source>
        <dbReference type="ARBA" id="ARBA00004123"/>
    </source>
</evidence>
<dbReference type="EMBL" id="KZ858957">
    <property type="protein sequence ID" value="RDW27984.1"/>
    <property type="molecule type" value="Genomic_DNA"/>
</dbReference>
<feature type="compositionally biased region" description="Low complexity" evidence="8">
    <location>
        <begin position="62"/>
        <end position="72"/>
    </location>
</feature>
<dbReference type="AlphaFoldDB" id="A0A1D8NIT9"/>
<protein>
    <recommendedName>
        <fullName evidence="9">C2H2-type domain-containing protein</fullName>
    </recommendedName>
</protein>
<evidence type="ECO:0000313" key="12">
    <source>
        <dbReference type="Proteomes" id="UP000182444"/>
    </source>
</evidence>
<reference evidence="11 13" key="2">
    <citation type="submission" date="2018-07" db="EMBL/GenBank/DDBJ databases">
        <title>Draft Genome Assemblies for Five Robust Yarrowia lipolytica Strains Exhibiting High Lipid Production and Pentose Sugar Utilization and Sugar Alcohol Secretion from Undetoxified Lignocellulosic Biomass Hydrolysates.</title>
        <authorList>
            <consortium name="DOE Joint Genome Institute"/>
            <person name="Walker C."/>
            <person name="Ryu S."/>
            <person name="Na H."/>
            <person name="Zane M."/>
            <person name="LaButti K."/>
            <person name="Lipzen A."/>
            <person name="Haridas S."/>
            <person name="Barry K."/>
            <person name="Grigoriev I.V."/>
            <person name="Quarterman J."/>
            <person name="Slininger P."/>
            <person name="Dien B."/>
            <person name="Trinh C.T."/>
        </authorList>
    </citation>
    <scope>NUCLEOTIDE SEQUENCE [LARGE SCALE GENOMIC DNA]</scope>
    <source>
        <strain evidence="11 13">YB392</strain>
    </source>
</reference>
<keyword evidence="3" id="KW-0677">Repeat</keyword>
<dbReference type="PROSITE" id="PS50157">
    <property type="entry name" value="ZINC_FINGER_C2H2_2"/>
    <property type="match status" value="1"/>
</dbReference>
<dbReference type="KEGG" id="yli:2911661"/>
<dbReference type="SMART" id="SM00355">
    <property type="entry name" value="ZnF_C2H2"/>
    <property type="match status" value="3"/>
</dbReference>
<sequence>MYSSDFNFDTAYPPQTEYSKQDDCLGYMPITPPYLDWSSLTFPPVECAPIADNVLPEEPSEPSDVSSSSGEESPYFFDEYCTIPSLVDQLKENPNIWAMANTVKKGAYVCSHCTKQGTPVKFKTMVDFATHLDSHSHDRSCKCADTKCPWSIVGFSTRSEMRRHTNSVHRQTPFTCKICDRGFVREDSLKRHVKLLHISPLKTRRKSA</sequence>
<dbReference type="OrthoDB" id="4083680at2759"/>
<comment type="subcellular location">
    <subcellularLocation>
        <location evidence="1">Nucleus</location>
    </subcellularLocation>
</comment>
<evidence type="ECO:0000256" key="2">
    <source>
        <dbReference type="ARBA" id="ARBA00022723"/>
    </source>
</evidence>
<evidence type="ECO:0000259" key="9">
    <source>
        <dbReference type="PROSITE" id="PS50157"/>
    </source>
</evidence>
<dbReference type="GO" id="GO:0000978">
    <property type="term" value="F:RNA polymerase II cis-regulatory region sequence-specific DNA binding"/>
    <property type="evidence" value="ECO:0007669"/>
    <property type="project" value="TreeGrafter"/>
</dbReference>
<evidence type="ECO:0000313" key="10">
    <source>
        <dbReference type="EMBL" id="AOW05538.1"/>
    </source>
</evidence>
<dbReference type="GO" id="GO:0008270">
    <property type="term" value="F:zinc ion binding"/>
    <property type="evidence" value="ECO:0007669"/>
    <property type="project" value="UniProtKB-KW"/>
</dbReference>
<name>A0A1D8NIT9_YARLL</name>
<dbReference type="VEuPathDB" id="FungiDB:YALI1_E20510g"/>
<keyword evidence="5" id="KW-0862">Zinc</keyword>
<dbReference type="Gene3D" id="3.30.160.60">
    <property type="entry name" value="Classic Zinc Finger"/>
    <property type="match status" value="1"/>
</dbReference>
<dbReference type="PANTHER" id="PTHR24388">
    <property type="entry name" value="ZINC FINGER PROTEIN"/>
    <property type="match status" value="1"/>
</dbReference>
<evidence type="ECO:0000256" key="3">
    <source>
        <dbReference type="ARBA" id="ARBA00022737"/>
    </source>
</evidence>
<keyword evidence="4 7" id="KW-0863">Zinc-finger</keyword>
<accession>A0A1D8NIT9</accession>
<proteinExistence type="predicted"/>
<dbReference type="eggNOG" id="KOG1721">
    <property type="taxonomic scope" value="Eukaryota"/>
</dbReference>
<dbReference type="PANTHER" id="PTHR24388:SF54">
    <property type="entry name" value="PROTEIN ESCARGOT"/>
    <property type="match status" value="1"/>
</dbReference>
<keyword evidence="6" id="KW-0539">Nucleus</keyword>
<dbReference type="Proteomes" id="UP000182444">
    <property type="component" value="Chromosome 1E"/>
</dbReference>
<evidence type="ECO:0000313" key="13">
    <source>
        <dbReference type="Proteomes" id="UP000256601"/>
    </source>
</evidence>
<reference evidence="10 12" key="1">
    <citation type="journal article" date="2016" name="PLoS ONE">
        <title>Sequence Assembly of Yarrowia lipolytica Strain W29/CLIB89 Shows Transposable Element Diversity.</title>
        <authorList>
            <person name="Magnan C."/>
            <person name="Yu J."/>
            <person name="Chang I."/>
            <person name="Jahn E."/>
            <person name="Kanomata Y."/>
            <person name="Wu J."/>
            <person name="Zeller M."/>
            <person name="Oakes M."/>
            <person name="Baldi P."/>
            <person name="Sandmeyer S."/>
        </authorList>
    </citation>
    <scope>NUCLEOTIDE SEQUENCE [LARGE SCALE GENOMIC DNA]</scope>
    <source>
        <strain evidence="10">CLIB89</strain>
        <strain evidence="12">CLIB89(W29)</strain>
    </source>
</reference>
<dbReference type="Proteomes" id="UP000256601">
    <property type="component" value="Unassembled WGS sequence"/>
</dbReference>
<gene>
    <name evidence="11" type="ORF">B0I71DRAFT_128155</name>
    <name evidence="10" type="ORF">YALI1_E20510g</name>
</gene>
<dbReference type="InterPro" id="IPR050527">
    <property type="entry name" value="Snail/Krueppel_Znf"/>
</dbReference>
<dbReference type="InterPro" id="IPR013087">
    <property type="entry name" value="Znf_C2H2_type"/>
</dbReference>
<feature type="region of interest" description="Disordered" evidence="8">
    <location>
        <begin position="53"/>
        <end position="72"/>
    </location>
</feature>
<evidence type="ECO:0000256" key="5">
    <source>
        <dbReference type="ARBA" id="ARBA00022833"/>
    </source>
</evidence>
<dbReference type="SUPFAM" id="SSF57667">
    <property type="entry name" value="beta-beta-alpha zinc fingers"/>
    <property type="match status" value="1"/>
</dbReference>
<evidence type="ECO:0000256" key="4">
    <source>
        <dbReference type="ARBA" id="ARBA00022771"/>
    </source>
</evidence>
<dbReference type="PROSITE" id="PS00028">
    <property type="entry name" value="ZINC_FINGER_C2H2_1"/>
    <property type="match status" value="1"/>
</dbReference>
<feature type="domain" description="C2H2-type" evidence="9">
    <location>
        <begin position="174"/>
        <end position="197"/>
    </location>
</feature>
<evidence type="ECO:0000256" key="6">
    <source>
        <dbReference type="ARBA" id="ARBA00023242"/>
    </source>
</evidence>
<dbReference type="GO" id="GO:0005634">
    <property type="term" value="C:nucleus"/>
    <property type="evidence" value="ECO:0007669"/>
    <property type="project" value="UniProtKB-SubCell"/>
</dbReference>
<dbReference type="VEuPathDB" id="FungiDB:YALI0_E17215g"/>
<keyword evidence="2" id="KW-0479">Metal-binding</keyword>